<reference evidence="5 6" key="1">
    <citation type="submission" date="2022-12" db="EMBL/GenBank/DDBJ databases">
        <title>Dasania phycosphaerae sp. nov., isolated from particulate material of the south coast of Korea.</title>
        <authorList>
            <person name="Jiang Y."/>
        </authorList>
    </citation>
    <scope>NUCLEOTIDE SEQUENCE [LARGE SCALE GENOMIC DNA]</scope>
    <source>
        <strain evidence="5 6">GY-19</strain>
    </source>
</reference>
<keyword evidence="6" id="KW-1185">Reference proteome</keyword>
<dbReference type="InterPro" id="IPR016639">
    <property type="entry name" value="GST_Omega/GSH"/>
</dbReference>
<feature type="binding site" evidence="2">
    <location>
        <begin position="146"/>
        <end position="147"/>
    </location>
    <ligand>
        <name>glutathione</name>
        <dbReference type="ChEBI" id="CHEBI:57925"/>
    </ligand>
</feature>
<dbReference type="PIRSF" id="PIRSF015753">
    <property type="entry name" value="GST"/>
    <property type="match status" value="1"/>
</dbReference>
<dbReference type="RefSeq" id="WP_258332696.1">
    <property type="nucleotide sequence ID" value="NZ_JAPTGG010000014.1"/>
</dbReference>
<dbReference type="InterPro" id="IPR047047">
    <property type="entry name" value="GST_Omega-like_C"/>
</dbReference>
<accession>A0A9J6RPF4</accession>
<dbReference type="Pfam" id="PF13410">
    <property type="entry name" value="GST_C_2"/>
    <property type="match status" value="1"/>
</dbReference>
<dbReference type="SFLD" id="SFLDG01148">
    <property type="entry name" value="Xi_(cytGST)"/>
    <property type="match status" value="1"/>
</dbReference>
<dbReference type="InterPro" id="IPR004045">
    <property type="entry name" value="Glutathione_S-Trfase_N"/>
</dbReference>
<feature type="binding site" evidence="2">
    <location>
        <position position="96"/>
    </location>
    <ligand>
        <name>glutathione</name>
        <dbReference type="ChEBI" id="CHEBI:57925"/>
    </ligand>
</feature>
<dbReference type="CDD" id="cd03190">
    <property type="entry name" value="GST_C_Omega_like"/>
    <property type="match status" value="1"/>
</dbReference>
<dbReference type="SUPFAM" id="SSF47616">
    <property type="entry name" value="GST C-terminal domain-like"/>
    <property type="match status" value="1"/>
</dbReference>
<dbReference type="SFLD" id="SFLDG01206">
    <property type="entry name" value="Xi.1"/>
    <property type="match status" value="1"/>
</dbReference>
<evidence type="ECO:0000256" key="3">
    <source>
        <dbReference type="PIRSR" id="PIRSR015753-3"/>
    </source>
</evidence>
<feature type="site" description="Lowers pKa of active site Cys" evidence="3">
    <location>
        <position position="251"/>
    </location>
</feature>
<dbReference type="Proteomes" id="UP001069090">
    <property type="component" value="Unassembled WGS sequence"/>
</dbReference>
<evidence type="ECO:0000313" key="5">
    <source>
        <dbReference type="EMBL" id="MCZ0866598.1"/>
    </source>
</evidence>
<dbReference type="Gene3D" id="3.40.30.10">
    <property type="entry name" value="Glutaredoxin"/>
    <property type="match status" value="1"/>
</dbReference>
<feature type="site" description="Lowers pKa of active site Cys" evidence="3">
    <location>
        <position position="294"/>
    </location>
</feature>
<dbReference type="Gene3D" id="1.20.1050.10">
    <property type="match status" value="1"/>
</dbReference>
<dbReference type="EMBL" id="JAPTGG010000014">
    <property type="protein sequence ID" value="MCZ0866598.1"/>
    <property type="molecule type" value="Genomic_DNA"/>
</dbReference>
<feature type="binding site" evidence="2">
    <location>
        <begin position="128"/>
        <end position="131"/>
    </location>
    <ligand>
        <name>glutathione</name>
        <dbReference type="ChEBI" id="CHEBI:57925"/>
    </ligand>
</feature>
<feature type="domain" description="GST C-terminal" evidence="4">
    <location>
        <begin position="170"/>
        <end position="297"/>
    </location>
</feature>
<dbReference type="PANTHER" id="PTHR32419">
    <property type="entry name" value="GLUTATHIONYL-HYDROQUINONE REDUCTASE"/>
    <property type="match status" value="1"/>
</dbReference>
<proteinExistence type="predicted"/>
<dbReference type="InterPro" id="IPR010987">
    <property type="entry name" value="Glutathione-S-Trfase_C-like"/>
</dbReference>
<gene>
    <name evidence="5" type="ORF">O0V09_15410</name>
</gene>
<feature type="active site" description="Nucleophile" evidence="1">
    <location>
        <position position="63"/>
    </location>
</feature>
<evidence type="ECO:0000259" key="4">
    <source>
        <dbReference type="PROSITE" id="PS50405"/>
    </source>
</evidence>
<dbReference type="FunFam" id="3.40.30.10:FF:000058">
    <property type="entry name" value="Glutathione S-transferase, omega"/>
    <property type="match status" value="1"/>
</dbReference>
<evidence type="ECO:0000313" key="6">
    <source>
        <dbReference type="Proteomes" id="UP001069090"/>
    </source>
</evidence>
<organism evidence="5 6">
    <name type="scientific">Dasania phycosphaerae</name>
    <dbReference type="NCBI Taxonomy" id="2950436"/>
    <lineage>
        <taxon>Bacteria</taxon>
        <taxon>Pseudomonadati</taxon>
        <taxon>Pseudomonadota</taxon>
        <taxon>Gammaproteobacteria</taxon>
        <taxon>Cellvibrionales</taxon>
        <taxon>Spongiibacteraceae</taxon>
        <taxon>Dasania</taxon>
    </lineage>
</organism>
<dbReference type="InterPro" id="IPR036249">
    <property type="entry name" value="Thioredoxin-like_sf"/>
</dbReference>
<sequence length="330" mass="37733">MGLLVQGQWQDQWYDTEVSKGEFVRQASAFRNWITVSGDAGPTGEGGFKAEKGRYHLYVSLACPWAHRTLIFRVLKGLEDYIGVTVVDPLMGEHGWVFQQEAAADENTYGYQYLHQLYSRVDPAITSRVTVPLLWDKQQQTIVSNESSEIIRMFNSAFNHLTGNTVDYYPEAQRAEIDAWNDAIYPAVNNGVYRAGFATTQQAYEQAYTQLFAMLDKLEQHLATHRYLVGAVISEADWRIFTTLVRFDAVYFGHFKTNQQRIADYPNLSAYVRDLYQQPGVAATVDMQHIKQHYYRSHGTINPTGIVPLGQEHDFMQPHDRALLSKRSSE</sequence>
<dbReference type="InterPro" id="IPR040079">
    <property type="entry name" value="Glutathione_S-Trfase"/>
</dbReference>
<protein>
    <submittedName>
        <fullName evidence="5">Glutathione S-transferase family protein</fullName>
    </submittedName>
</protein>
<evidence type="ECO:0000256" key="2">
    <source>
        <dbReference type="PIRSR" id="PIRSR015753-2"/>
    </source>
</evidence>
<dbReference type="GO" id="GO:0005737">
    <property type="term" value="C:cytoplasm"/>
    <property type="evidence" value="ECO:0007669"/>
    <property type="project" value="TreeGrafter"/>
</dbReference>
<dbReference type="SUPFAM" id="SSF52833">
    <property type="entry name" value="Thioredoxin-like"/>
    <property type="match status" value="1"/>
</dbReference>
<dbReference type="GO" id="GO:0004364">
    <property type="term" value="F:glutathione transferase activity"/>
    <property type="evidence" value="ECO:0007669"/>
    <property type="project" value="InterPro"/>
</dbReference>
<dbReference type="PROSITE" id="PS50405">
    <property type="entry name" value="GST_CTER"/>
    <property type="match status" value="1"/>
</dbReference>
<dbReference type="Pfam" id="PF13409">
    <property type="entry name" value="GST_N_2"/>
    <property type="match status" value="1"/>
</dbReference>
<dbReference type="InterPro" id="IPR036282">
    <property type="entry name" value="Glutathione-S-Trfase_C_sf"/>
</dbReference>
<dbReference type="AlphaFoldDB" id="A0A9J6RPF4"/>
<comment type="caution">
    <text evidence="5">The sequence shown here is derived from an EMBL/GenBank/DDBJ whole genome shotgun (WGS) entry which is preliminary data.</text>
</comment>
<dbReference type="PANTHER" id="PTHR32419:SF6">
    <property type="entry name" value="GLUTATHIONE S-TRANSFERASE OMEGA-LIKE 1-RELATED"/>
    <property type="match status" value="1"/>
</dbReference>
<dbReference type="SFLD" id="SFLDS00019">
    <property type="entry name" value="Glutathione_Transferase_(cytos"/>
    <property type="match status" value="1"/>
</dbReference>
<evidence type="ECO:0000256" key="1">
    <source>
        <dbReference type="PIRSR" id="PIRSR015753-1"/>
    </source>
</evidence>
<name>A0A9J6RPF4_9GAMM</name>
<feature type="active site" description="Proton donor/acceptor" evidence="1">
    <location>
        <position position="193"/>
    </location>
</feature>